<evidence type="ECO:0000256" key="16">
    <source>
        <dbReference type="ARBA" id="ARBA00071870"/>
    </source>
</evidence>
<keyword evidence="3" id="KW-1003">Cell membrane</keyword>
<feature type="transmembrane region" description="Helical" evidence="19">
    <location>
        <begin position="221"/>
        <end position="254"/>
    </location>
</feature>
<evidence type="ECO:0000313" key="23">
    <source>
        <dbReference type="Proteomes" id="UP000494216"/>
    </source>
</evidence>
<feature type="domain" description="Prepilin type IV endopeptidase peptidase" evidence="20">
    <location>
        <begin position="141"/>
        <end position="250"/>
    </location>
</feature>
<evidence type="ECO:0000256" key="19">
    <source>
        <dbReference type="SAM" id="Phobius"/>
    </source>
</evidence>
<keyword evidence="12 19" id="KW-0472">Membrane</keyword>
<feature type="transmembrane region" description="Helical" evidence="19">
    <location>
        <begin position="138"/>
        <end position="156"/>
    </location>
</feature>
<dbReference type="Gene3D" id="1.20.120.1220">
    <property type="match status" value="1"/>
</dbReference>
<dbReference type="PANTHER" id="PTHR30487">
    <property type="entry name" value="TYPE 4 PREPILIN-LIKE PROTEINS LEADER PEPTIDE-PROCESSING ENZYME"/>
    <property type="match status" value="1"/>
</dbReference>
<keyword evidence="7 18" id="KW-0808">Transferase</keyword>
<comment type="subcellular location">
    <subcellularLocation>
        <location evidence="1">Cell inner membrane</location>
        <topology evidence="1">Multi-pass membrane protein</topology>
    </subcellularLocation>
    <subcellularLocation>
        <location evidence="18">Cell membrane</location>
        <topology evidence="18">Multi-pass membrane protein</topology>
    </subcellularLocation>
</comment>
<keyword evidence="9 18" id="KW-0812">Transmembrane</keyword>
<evidence type="ECO:0000256" key="11">
    <source>
        <dbReference type="ARBA" id="ARBA00022989"/>
    </source>
</evidence>
<evidence type="ECO:0000256" key="13">
    <source>
        <dbReference type="ARBA" id="ARBA00023268"/>
    </source>
</evidence>
<keyword evidence="10 18" id="KW-0378">Hydrolase</keyword>
<dbReference type="GO" id="GO:0006465">
    <property type="term" value="P:signal peptide processing"/>
    <property type="evidence" value="ECO:0007669"/>
    <property type="project" value="TreeGrafter"/>
</dbReference>
<protein>
    <recommendedName>
        <fullName evidence="16 18">Prepilin leader peptidase/N-methyltransferase</fullName>
        <ecNumber evidence="18">2.1.1.-</ecNumber>
        <ecNumber evidence="15 18">3.4.23.43</ecNumber>
    </recommendedName>
</protein>
<keyword evidence="23" id="KW-1185">Reference proteome</keyword>
<dbReference type="PANTHER" id="PTHR30487:SF0">
    <property type="entry name" value="PREPILIN LEADER PEPTIDASE_N-METHYLTRANSFERASE-RELATED"/>
    <property type="match status" value="1"/>
</dbReference>
<dbReference type="AlphaFoldDB" id="A0A8S0WYZ8"/>
<comment type="caution">
    <text evidence="22">The sequence shown here is derived from an EMBL/GenBank/DDBJ whole genome shotgun (WGS) entry which is preliminary data.</text>
</comment>
<dbReference type="Pfam" id="PF01478">
    <property type="entry name" value="Peptidase_A24"/>
    <property type="match status" value="1"/>
</dbReference>
<dbReference type="GO" id="GO:0005886">
    <property type="term" value="C:plasma membrane"/>
    <property type="evidence" value="ECO:0007669"/>
    <property type="project" value="UniProtKB-SubCell"/>
</dbReference>
<dbReference type="Proteomes" id="UP000494216">
    <property type="component" value="Unassembled WGS sequence"/>
</dbReference>
<dbReference type="Pfam" id="PF06750">
    <property type="entry name" value="A24_N_bact"/>
    <property type="match status" value="1"/>
</dbReference>
<dbReference type="PRINTS" id="PR00864">
    <property type="entry name" value="PREPILNPTASE"/>
</dbReference>
<feature type="domain" description="Prepilin peptidase A24 N-terminal" evidence="21">
    <location>
        <begin position="22"/>
        <end position="131"/>
    </location>
</feature>
<dbReference type="EC" id="3.4.23.43" evidence="15 18"/>
<evidence type="ECO:0000256" key="3">
    <source>
        <dbReference type="ARBA" id="ARBA00022475"/>
    </source>
</evidence>
<gene>
    <name evidence="22" type="primary">pilD</name>
    <name evidence="22" type="ORF">METHB2_140060</name>
</gene>
<reference evidence="22 23" key="1">
    <citation type="submission" date="2020-02" db="EMBL/GenBank/DDBJ databases">
        <authorList>
            <person name="Hogendoorn C."/>
        </authorList>
    </citation>
    <scope>NUCLEOTIDE SEQUENCE [LARGE SCALE GENOMIC DNA]</scope>
    <source>
        <strain evidence="22">METHB21</strain>
    </source>
</reference>
<dbReference type="GO" id="GO:0004190">
    <property type="term" value="F:aspartic-type endopeptidase activity"/>
    <property type="evidence" value="ECO:0007669"/>
    <property type="project" value="UniProtKB-EC"/>
</dbReference>
<keyword evidence="8" id="KW-0949">S-adenosyl-L-methionine</keyword>
<keyword evidence="4" id="KW-0997">Cell inner membrane</keyword>
<keyword evidence="13 18" id="KW-0511">Multifunctional enzyme</keyword>
<evidence type="ECO:0000256" key="18">
    <source>
        <dbReference type="RuleBase" id="RU003794"/>
    </source>
</evidence>
<comment type="similarity">
    <text evidence="2 17">Belongs to the peptidase A24 family.</text>
</comment>
<evidence type="ECO:0000256" key="15">
    <source>
        <dbReference type="ARBA" id="ARBA00067082"/>
    </source>
</evidence>
<dbReference type="InterPro" id="IPR050882">
    <property type="entry name" value="Prepilin_peptidase/N-MTase"/>
</dbReference>
<feature type="transmembrane region" description="Helical" evidence="19">
    <location>
        <begin position="163"/>
        <end position="182"/>
    </location>
</feature>
<keyword evidence="11 19" id="KW-1133">Transmembrane helix</keyword>
<keyword evidence="5 18" id="KW-0489">Methyltransferase</keyword>
<organism evidence="22 23">
    <name type="scientific">Candidatus Methylobacter favarea</name>
    <dbReference type="NCBI Taxonomy" id="2707345"/>
    <lineage>
        <taxon>Bacteria</taxon>
        <taxon>Pseudomonadati</taxon>
        <taxon>Pseudomonadota</taxon>
        <taxon>Gammaproteobacteria</taxon>
        <taxon>Methylococcales</taxon>
        <taxon>Methylococcaceae</taxon>
        <taxon>Methylobacter</taxon>
    </lineage>
</organism>
<comment type="catalytic activity">
    <reaction evidence="14 18">
        <text>Typically cleaves a -Gly-|-Phe- bond to release an N-terminal, basic peptide of 5-8 residues from type IV prepilin, and then N-methylates the new N-terminal amino group, the methyl donor being S-adenosyl-L-methionine.</text>
        <dbReference type="EC" id="3.4.23.43"/>
    </reaction>
</comment>
<evidence type="ECO:0000256" key="17">
    <source>
        <dbReference type="RuleBase" id="RU003793"/>
    </source>
</evidence>
<evidence type="ECO:0000256" key="6">
    <source>
        <dbReference type="ARBA" id="ARBA00022670"/>
    </source>
</evidence>
<feature type="transmembrane region" description="Helical" evidence="19">
    <location>
        <begin position="260"/>
        <end position="280"/>
    </location>
</feature>
<evidence type="ECO:0000259" key="20">
    <source>
        <dbReference type="Pfam" id="PF01478"/>
    </source>
</evidence>
<dbReference type="EC" id="2.1.1.-" evidence="18"/>
<dbReference type="InterPro" id="IPR014032">
    <property type="entry name" value="Peptidase_A24A_bac"/>
</dbReference>
<evidence type="ECO:0000256" key="8">
    <source>
        <dbReference type="ARBA" id="ARBA00022691"/>
    </source>
</evidence>
<evidence type="ECO:0000256" key="4">
    <source>
        <dbReference type="ARBA" id="ARBA00022519"/>
    </source>
</evidence>
<name>A0A8S0WYZ8_9GAMM</name>
<dbReference type="InterPro" id="IPR000045">
    <property type="entry name" value="Prepilin_IV_endopep_pep"/>
</dbReference>
<dbReference type="FunFam" id="1.20.120.1220:FF:000001">
    <property type="entry name" value="Type 4 prepilin-like proteins leader peptide-processing enzyme"/>
    <property type="match status" value="1"/>
</dbReference>
<dbReference type="GO" id="GO:0008168">
    <property type="term" value="F:methyltransferase activity"/>
    <property type="evidence" value="ECO:0007669"/>
    <property type="project" value="UniProtKB-KW"/>
</dbReference>
<dbReference type="EMBL" id="CADCXN010000041">
    <property type="protein sequence ID" value="CAA9889873.1"/>
    <property type="molecule type" value="Genomic_DNA"/>
</dbReference>
<keyword evidence="6 18" id="KW-0645">Protease</keyword>
<sequence>MQQIGILLINSPGLIAALAGAIGLLVGSFLNVVIYRLPIMMQQSWRNECTEYLQISPDSRLKSKEEPFNLVFPLSRCPECSAPIKPHQNIPVISYVFLKGKCAQCRSPISLRYPLIEIFTAVTSAIVAWHFGYTPQTVFALVLTWALIALSFIDIDHQLLPDAISVPVLWLGLFLSLFTLFTDSHSSIIGATAGYIILWIVYHLFKLATGKEGMGYGDFKLLALLGAWLGWQFLPVIILISSLVGAVIGIALVIFVKRSYHVPIPFGPYLAAAGWIALLWGNSINQLYLSAAGL</sequence>
<dbReference type="RefSeq" id="WP_174624850.1">
    <property type="nucleotide sequence ID" value="NZ_CADCXN010000041.1"/>
</dbReference>
<evidence type="ECO:0000256" key="5">
    <source>
        <dbReference type="ARBA" id="ARBA00022603"/>
    </source>
</evidence>
<evidence type="ECO:0000256" key="2">
    <source>
        <dbReference type="ARBA" id="ARBA00005801"/>
    </source>
</evidence>
<evidence type="ECO:0000256" key="9">
    <source>
        <dbReference type="ARBA" id="ARBA00022692"/>
    </source>
</evidence>
<evidence type="ECO:0000256" key="10">
    <source>
        <dbReference type="ARBA" id="ARBA00022801"/>
    </source>
</evidence>
<comment type="function">
    <text evidence="18">Plays an essential role in type IV pili and type II pseudopili formation by proteolytically removing the leader sequence from substrate proteins and subsequently monomethylating the alpha-amino group of the newly exposed N-terminal phenylalanine.</text>
</comment>
<evidence type="ECO:0000313" key="22">
    <source>
        <dbReference type="EMBL" id="CAA9889873.1"/>
    </source>
</evidence>
<evidence type="ECO:0000256" key="1">
    <source>
        <dbReference type="ARBA" id="ARBA00004429"/>
    </source>
</evidence>
<proteinExistence type="inferred from homology"/>
<dbReference type="GO" id="GO:0032259">
    <property type="term" value="P:methylation"/>
    <property type="evidence" value="ECO:0007669"/>
    <property type="project" value="UniProtKB-KW"/>
</dbReference>
<feature type="transmembrane region" description="Helical" evidence="19">
    <location>
        <begin position="14"/>
        <end position="37"/>
    </location>
</feature>
<dbReference type="InterPro" id="IPR010627">
    <property type="entry name" value="Prepilin_pept_A24_N"/>
</dbReference>
<evidence type="ECO:0000256" key="14">
    <source>
        <dbReference type="ARBA" id="ARBA00050401"/>
    </source>
</evidence>
<accession>A0A8S0WYZ8</accession>
<evidence type="ECO:0000256" key="7">
    <source>
        <dbReference type="ARBA" id="ARBA00022679"/>
    </source>
</evidence>
<evidence type="ECO:0000256" key="12">
    <source>
        <dbReference type="ARBA" id="ARBA00023136"/>
    </source>
</evidence>
<feature type="transmembrane region" description="Helical" evidence="19">
    <location>
        <begin position="188"/>
        <end position="209"/>
    </location>
</feature>
<evidence type="ECO:0000259" key="21">
    <source>
        <dbReference type="Pfam" id="PF06750"/>
    </source>
</evidence>